<dbReference type="EMBL" id="CM037159">
    <property type="protein sequence ID" value="KAH7864966.1"/>
    <property type="molecule type" value="Genomic_DNA"/>
</dbReference>
<dbReference type="Proteomes" id="UP000828048">
    <property type="component" value="Chromosome 9"/>
</dbReference>
<gene>
    <name evidence="1" type="ORF">Vadar_000448</name>
</gene>
<protein>
    <submittedName>
        <fullName evidence="1">Uncharacterized protein</fullName>
    </submittedName>
</protein>
<organism evidence="1 2">
    <name type="scientific">Vaccinium darrowii</name>
    <dbReference type="NCBI Taxonomy" id="229202"/>
    <lineage>
        <taxon>Eukaryota</taxon>
        <taxon>Viridiplantae</taxon>
        <taxon>Streptophyta</taxon>
        <taxon>Embryophyta</taxon>
        <taxon>Tracheophyta</taxon>
        <taxon>Spermatophyta</taxon>
        <taxon>Magnoliopsida</taxon>
        <taxon>eudicotyledons</taxon>
        <taxon>Gunneridae</taxon>
        <taxon>Pentapetalae</taxon>
        <taxon>asterids</taxon>
        <taxon>Ericales</taxon>
        <taxon>Ericaceae</taxon>
        <taxon>Vaccinioideae</taxon>
        <taxon>Vaccinieae</taxon>
        <taxon>Vaccinium</taxon>
    </lineage>
</organism>
<keyword evidence="2" id="KW-1185">Reference proteome</keyword>
<sequence>MYGPSAKLGRGGGTSGRGGSVSKRPVPIHRPSSSSGRLSVGGGGAGPRNRTSGGPSTSAPSSASGEEERFSLVTGNPLDFAMIIRLAPDLVEEIKRAEEQGGAARIKFDSNPNNPSGNVIDVGGKDFRFTWSREMGDLCDTYEERRSGEDGNGLLVESGCAWRKLNVQRVLDESTKNHVKMRSEEAEKKSKSRRAIVLDPGNPSMKALAAAESNPWRKPFKQKEPEFKKRKIETPPVGAPPKSVYKPKFPSATPLKGRPSVSPLPSPPEHSVPPASPFGTGNLSKGHTSVEDVMSIHFTSKENATSSVKEMPNRAISGALLEKPARKGNLGAKPMDMQSMLISLLLEKPEGMSLKALEKALGDTIPSSIKKIEPIIKKIATFQAPGRYILKPGVELQNYKKPLSESGSSPEDNHHQTPAPEDKLNNIFAPTPNFAEKAAPEELEKQVQLESNNGEEVDPVANINIQHHVHDLFGEKKVSDNSEGPAGSSSDSGSDSDSESDSSDSGSDSGSRSKSKSPVGSGSKSSSDSESDASSNSKQGSDEDVDIMTSDDDKESKPKLQTSEPGFSTLPIPWRTPDVGFVQNGIDEKQDGSSSDLVEIEKDFPGEVYETEMPVFGNSVSNIEGEKPVEDIRICSPDYHEHQESQVYIDKLFGETENIAKENSKNKKTESSKRISKGKSKRGSHLEQLHEKSEYSKRLKVGSLPQPKISQGRESPFLESPKKLSPERVSEDHYKDQTTEILNRGSRDGNADSGLQKGYIQGIHNVSALDYQGSGRKGANISARVKATDTAERPGIHAESLGRGTKYSERTHKSQEGLPAQKDRLSREIQDEGCNTQEKKMPRSSKESAIGDKHSTVFDSYGYGRHGELGGKLKEPREVSNSYMGFSPKDNSRNDVERFPIINGRDKILQREFSDLELGELREPLPEETPRAKKKFERKSSFKQSESRPSPSDDLNSEKSKVKRTGKTVVDSGKPSPPNSRIGPPRNPEGSSKRTPEHRAEDLTRPPHRVVQSQAQGPQHLSRVDRSEGAQKSTDVSGKLRHNEARPTHVNGLEGFGETHKEASVMASQLHDTKQGPVFHLAKESKTQKPNTVTDSSDIRKHTSLTENNEGGLKRTESSPDGNSCSYFKYEKEQPELREPIKDFSQYKDYVQEYREKYDSYCLLDKDLENYRNEFHKMGRDLENAKGKDREYYSILGQLKESYRQCGPRHKRLKKIFIVLHEELQHLKQMIKDYALSNTRD</sequence>
<evidence type="ECO:0000313" key="1">
    <source>
        <dbReference type="EMBL" id="KAH7864966.1"/>
    </source>
</evidence>
<reference evidence="1 2" key="1">
    <citation type="journal article" date="2021" name="Hortic Res">
        <title>High-quality reference genome and annotation aids understanding of berry development for evergreen blueberry (Vaccinium darrowii).</title>
        <authorList>
            <person name="Yu J."/>
            <person name="Hulse-Kemp A.M."/>
            <person name="Babiker E."/>
            <person name="Staton M."/>
        </authorList>
    </citation>
    <scope>NUCLEOTIDE SEQUENCE [LARGE SCALE GENOMIC DNA]</scope>
    <source>
        <strain evidence="2">cv. NJ 8807/NJ 8810</strain>
        <tissue evidence="1">Young leaf</tissue>
    </source>
</reference>
<name>A0ACB7ZHD5_9ERIC</name>
<proteinExistence type="predicted"/>
<evidence type="ECO:0000313" key="2">
    <source>
        <dbReference type="Proteomes" id="UP000828048"/>
    </source>
</evidence>
<comment type="caution">
    <text evidence="1">The sequence shown here is derived from an EMBL/GenBank/DDBJ whole genome shotgun (WGS) entry which is preliminary data.</text>
</comment>
<accession>A0ACB7ZHD5</accession>